<keyword evidence="3" id="KW-1185">Reference proteome</keyword>
<name>A0A182KHS2_9DIPT</name>
<protein>
    <submittedName>
        <fullName evidence="2">Uncharacterized protein</fullName>
    </submittedName>
</protein>
<proteinExistence type="predicted"/>
<dbReference type="Proteomes" id="UP000075881">
    <property type="component" value="Unassembled WGS sequence"/>
</dbReference>
<evidence type="ECO:0000313" key="3">
    <source>
        <dbReference type="Proteomes" id="UP000075881"/>
    </source>
</evidence>
<reference evidence="3" key="1">
    <citation type="submission" date="2013-03" db="EMBL/GenBank/DDBJ databases">
        <title>The Genome Sequence of Anopheles christyi ACHKN1017.</title>
        <authorList>
            <consortium name="The Broad Institute Genomics Platform"/>
            <person name="Neafsey D.E."/>
            <person name="Besansky N."/>
            <person name="Walker B."/>
            <person name="Young S.K."/>
            <person name="Zeng Q."/>
            <person name="Gargeya S."/>
            <person name="Fitzgerald M."/>
            <person name="Haas B."/>
            <person name="Abouelleil A."/>
            <person name="Allen A.W."/>
            <person name="Alvarado L."/>
            <person name="Arachchi H.M."/>
            <person name="Berlin A.M."/>
            <person name="Chapman S.B."/>
            <person name="Gainer-Dewar J."/>
            <person name="Goldberg J."/>
            <person name="Griggs A."/>
            <person name="Gujja S."/>
            <person name="Hansen M."/>
            <person name="Howarth C."/>
            <person name="Imamovic A."/>
            <person name="Ireland A."/>
            <person name="Larimer J."/>
            <person name="McCowan C."/>
            <person name="Murphy C."/>
            <person name="Pearson M."/>
            <person name="Poon T.W."/>
            <person name="Priest M."/>
            <person name="Roberts A."/>
            <person name="Saif S."/>
            <person name="Shea T."/>
            <person name="Sisk P."/>
            <person name="Sykes S."/>
            <person name="Wortman J."/>
            <person name="Nusbaum C."/>
            <person name="Birren B."/>
        </authorList>
    </citation>
    <scope>NUCLEOTIDE SEQUENCE [LARGE SCALE GENOMIC DNA]</scope>
    <source>
        <strain evidence="3">ACHKN1017</strain>
    </source>
</reference>
<dbReference type="VEuPathDB" id="VectorBase:ACHR014035"/>
<dbReference type="AlphaFoldDB" id="A0A182KHS2"/>
<keyword evidence="1" id="KW-1133">Transmembrane helix</keyword>
<organism evidence="2 3">
    <name type="scientific">Anopheles christyi</name>
    <dbReference type="NCBI Taxonomy" id="43041"/>
    <lineage>
        <taxon>Eukaryota</taxon>
        <taxon>Metazoa</taxon>
        <taxon>Ecdysozoa</taxon>
        <taxon>Arthropoda</taxon>
        <taxon>Hexapoda</taxon>
        <taxon>Insecta</taxon>
        <taxon>Pterygota</taxon>
        <taxon>Neoptera</taxon>
        <taxon>Endopterygota</taxon>
        <taxon>Diptera</taxon>
        <taxon>Nematocera</taxon>
        <taxon>Culicoidea</taxon>
        <taxon>Culicidae</taxon>
        <taxon>Anophelinae</taxon>
        <taxon>Anopheles</taxon>
    </lineage>
</organism>
<evidence type="ECO:0000313" key="2">
    <source>
        <dbReference type="EnsemblMetazoa" id="ACHR014035-PA"/>
    </source>
</evidence>
<reference evidence="2" key="2">
    <citation type="submission" date="2020-05" db="UniProtKB">
        <authorList>
            <consortium name="EnsemblMetazoa"/>
        </authorList>
    </citation>
    <scope>IDENTIFICATION</scope>
    <source>
        <strain evidence="2">ACHKN1017</strain>
    </source>
</reference>
<sequence>MVKMRGKVLLMLVWVAIEVLLLLLM</sequence>
<feature type="transmembrane region" description="Helical" evidence="1">
    <location>
        <begin position="6"/>
        <end position="24"/>
    </location>
</feature>
<keyword evidence="1" id="KW-0472">Membrane</keyword>
<accession>A0A182KHS2</accession>
<keyword evidence="1" id="KW-0812">Transmembrane</keyword>
<dbReference type="EnsemblMetazoa" id="ACHR014035-RA">
    <property type="protein sequence ID" value="ACHR014035-PA"/>
    <property type="gene ID" value="ACHR014035"/>
</dbReference>
<evidence type="ECO:0000256" key="1">
    <source>
        <dbReference type="SAM" id="Phobius"/>
    </source>
</evidence>